<dbReference type="PANTHER" id="PTHR22916">
    <property type="entry name" value="GLYCOSYLTRANSFERASE"/>
    <property type="match status" value="1"/>
</dbReference>
<organism evidence="2 3">
    <name type="scientific">Alteromonas halophila</name>
    <dbReference type="NCBI Taxonomy" id="516698"/>
    <lineage>
        <taxon>Bacteria</taxon>
        <taxon>Pseudomonadati</taxon>
        <taxon>Pseudomonadota</taxon>
        <taxon>Gammaproteobacteria</taxon>
        <taxon>Alteromonadales</taxon>
        <taxon>Alteromonadaceae</taxon>
        <taxon>Alteromonas/Salinimonas group</taxon>
        <taxon>Alteromonas</taxon>
    </lineage>
</organism>
<reference evidence="2" key="2">
    <citation type="submission" date="2020-09" db="EMBL/GenBank/DDBJ databases">
        <authorList>
            <person name="Sun Q."/>
            <person name="Kim S."/>
        </authorList>
    </citation>
    <scope>NUCLEOTIDE SEQUENCE</scope>
    <source>
        <strain evidence="2">KCTC 22164</strain>
    </source>
</reference>
<dbReference type="Proteomes" id="UP000631300">
    <property type="component" value="Unassembled WGS sequence"/>
</dbReference>
<dbReference type="Pfam" id="PF00535">
    <property type="entry name" value="Glycos_transf_2"/>
    <property type="match status" value="1"/>
</dbReference>
<reference evidence="2" key="1">
    <citation type="journal article" date="2014" name="Int. J. Syst. Evol. Microbiol.">
        <title>Complete genome sequence of Corynebacterium casei LMG S-19264T (=DSM 44701T), isolated from a smear-ripened cheese.</title>
        <authorList>
            <consortium name="US DOE Joint Genome Institute (JGI-PGF)"/>
            <person name="Walter F."/>
            <person name="Albersmeier A."/>
            <person name="Kalinowski J."/>
            <person name="Ruckert C."/>
        </authorList>
    </citation>
    <scope>NUCLEOTIDE SEQUENCE</scope>
    <source>
        <strain evidence="2">KCTC 22164</strain>
    </source>
</reference>
<feature type="domain" description="Glycosyltransferase 2-like" evidence="1">
    <location>
        <begin position="6"/>
        <end position="127"/>
    </location>
</feature>
<gene>
    <name evidence="2" type="ORF">GCM10007391_14140</name>
</gene>
<dbReference type="RefSeq" id="WP_189404813.1">
    <property type="nucleotide sequence ID" value="NZ_BMXP01000003.1"/>
</dbReference>
<dbReference type="CDD" id="cd06433">
    <property type="entry name" value="GT_2_WfgS_like"/>
    <property type="match status" value="1"/>
</dbReference>
<evidence type="ECO:0000313" key="2">
    <source>
        <dbReference type="EMBL" id="GGW82283.1"/>
    </source>
</evidence>
<evidence type="ECO:0000313" key="3">
    <source>
        <dbReference type="Proteomes" id="UP000631300"/>
    </source>
</evidence>
<dbReference type="EMBL" id="BMXP01000003">
    <property type="protein sequence ID" value="GGW82283.1"/>
    <property type="molecule type" value="Genomic_DNA"/>
</dbReference>
<dbReference type="Gene3D" id="3.90.550.10">
    <property type="entry name" value="Spore Coat Polysaccharide Biosynthesis Protein SpsA, Chain A"/>
    <property type="match status" value="1"/>
</dbReference>
<comment type="caution">
    <text evidence="2">The sequence shown here is derived from an EMBL/GenBank/DDBJ whole genome shotgun (WGS) entry which is preliminary data.</text>
</comment>
<accession>A0A918MYK9</accession>
<name>A0A918MYK9_9ALTE</name>
<dbReference type="SUPFAM" id="SSF53448">
    <property type="entry name" value="Nucleotide-diphospho-sugar transferases"/>
    <property type="match status" value="1"/>
</dbReference>
<evidence type="ECO:0000259" key="1">
    <source>
        <dbReference type="Pfam" id="PF00535"/>
    </source>
</evidence>
<dbReference type="PANTHER" id="PTHR22916:SF65">
    <property type="entry name" value="SLR1065 PROTEIN"/>
    <property type="match status" value="1"/>
</dbReference>
<proteinExistence type="predicted"/>
<keyword evidence="3" id="KW-1185">Reference proteome</keyword>
<sequence>MQPKLSVVIPSYNQAAYLEDTLKSVFAQGYPNLEVIVVDGGSDDGSVEIIKRYASKLAWWVSEPDNGQTHAINKGFARATGEILAWLNSDDLFLPGAISTAVNRLVASENADVVYGQRMLINEKGEDIGQWVVSEAHSYVLAYADFIPQETLFWKRSLWEKVGSALNEDYKFAMDWELLLRFKACGARFQKIDRFMGAFRFHPAQKTVAQIGESGFKEMEKLRVAYAKTPGKSRYNARAMTLTLIRFMLTSRLKELFFRH</sequence>
<dbReference type="GO" id="GO:0016758">
    <property type="term" value="F:hexosyltransferase activity"/>
    <property type="evidence" value="ECO:0007669"/>
    <property type="project" value="UniProtKB-ARBA"/>
</dbReference>
<dbReference type="InterPro" id="IPR001173">
    <property type="entry name" value="Glyco_trans_2-like"/>
</dbReference>
<protein>
    <recommendedName>
        <fullName evidence="1">Glycosyltransferase 2-like domain-containing protein</fullName>
    </recommendedName>
</protein>
<dbReference type="AlphaFoldDB" id="A0A918MYK9"/>
<dbReference type="InterPro" id="IPR029044">
    <property type="entry name" value="Nucleotide-diphossugar_trans"/>
</dbReference>